<reference evidence="1" key="1">
    <citation type="submission" date="2023-10" db="EMBL/GenBank/DDBJ databases">
        <authorList>
            <person name="Chen Y."/>
            <person name="Shah S."/>
            <person name="Dougan E. K."/>
            <person name="Thang M."/>
            <person name="Chan C."/>
        </authorList>
    </citation>
    <scope>NUCLEOTIDE SEQUENCE [LARGE SCALE GENOMIC DNA]</scope>
</reference>
<comment type="caution">
    <text evidence="1">The sequence shown here is derived from an EMBL/GenBank/DDBJ whole genome shotgun (WGS) entry which is preliminary data.</text>
</comment>
<name>A0ABN9XTK7_9DINO</name>
<proteinExistence type="predicted"/>
<gene>
    <name evidence="1" type="ORF">PCOR1329_LOCUS79705</name>
</gene>
<organism evidence="1 2">
    <name type="scientific">Prorocentrum cordatum</name>
    <dbReference type="NCBI Taxonomy" id="2364126"/>
    <lineage>
        <taxon>Eukaryota</taxon>
        <taxon>Sar</taxon>
        <taxon>Alveolata</taxon>
        <taxon>Dinophyceae</taxon>
        <taxon>Prorocentrales</taxon>
        <taxon>Prorocentraceae</taxon>
        <taxon>Prorocentrum</taxon>
    </lineage>
</organism>
<evidence type="ECO:0008006" key="3">
    <source>
        <dbReference type="Google" id="ProtNLM"/>
    </source>
</evidence>
<dbReference type="EMBL" id="CAUYUJ010021214">
    <property type="protein sequence ID" value="CAK0903367.1"/>
    <property type="molecule type" value="Genomic_DNA"/>
</dbReference>
<accession>A0ABN9XTK7</accession>
<evidence type="ECO:0000313" key="1">
    <source>
        <dbReference type="EMBL" id="CAK0903367.1"/>
    </source>
</evidence>
<sequence>MADLQMVGQFSTLSDLGRMLREKLISADAFKEFVSYSRCASYPSVEQFEAEREDVEAAWPAFAGDMALSRLPAFFWKARGADAGAAEWADEYEKRLQHCLSRMNHHVHPKCERTGERRPLRSCMPKGKSGCKADFPLENQMCRQPVLVCRCVAVSRCMPMTGPRSALGTVLSARNSEWLNAGPRALIAFAGSNADVKFPHRLPILPESHEVLVFDARRHTCYGGGDLAAQANDLQAAMALAAGYFGGYSSKMQDIGQKEIQRLSATLERKVASDGARSTNRTAAQEFQHYSRRLVRDLECKGIVRTSLESCLLSLHADHPDALMAECIRTFPTVRFPAVDLLKREEIETGKVVGRAVASGMRPGGGNLNFMYTEAPFALMYGFRGTSHNVDVLSPYEMLLHWSMEKIHPPLGQQEVYRAVMTDAGRRFAKECRDGGIRCNYKSGDHFVAVEAPGRILLPDVPELRGLRHAWCWERRHRLHLPTWTFAPTPGTSLSQEENARRLSVYMRPWCLTEVDAKWWNPILSDLGKCIAVDGEDVPAWLDMLNRQGSTEAAETPRGECTGSDVAVKRRRFTTKGPPAEVVESETYYSYRSSWEKYLDGYVVSKTSQRYIVNLLAAACTVAREEHIDSSDGSSEEAWKNEDTRAGSMDVVHKALNGMARLDATEQSTGFGRHADIINMGRALWQTPPLGERVAQRIVEVEFDSRGYPASEELRKAFAKKKSMVEDRPAPYRGVTMPFASLSVVDYGRRMDEWLAQLQREGMAPEPEDVAVIEEVMRRVRVEFELEKEGCELPKGHADREVGMVADTLLGALDKHLSDAAQVNRYRRRSDKTYRPFGGYNVLAFGDFYQIPPIPASAAVFLPPKDGKTSQEKAALELFWSSDPRVGLTHFWELVIQKRVTADPWYNSVLQEAREGRMSEESYHFLMGMPTAHAGCWPFAAGCTCQEGRCKTLDAVWADMKLRGATWQAMRELECAECQSERERRNRLVLPEDQRVVQEPFVSAPYMHKNNDPKYHAMLLRAAEFAKAHELHTLWFTAQDKPDNPAQIAKTPGKLKQGLEKLLMLHDQKTAGIPGVNILYVGMKGRTTEKVCKAKDIVILKHMSCELVGWELHPADRVRVAGSERFLNYLPRCLYLRVDGATWNGAQWPTERRAGACGNSASGAKIRRTGFTWIPDFASTAFMMQGATLTAGLADCGDVLDLVGSSEAMTAYVILSRLTSAEGLLLLRAFAPELFRQGAAAGPHCLLKLLRARHGPDAATAGGPAGEAQEYGRAEATEEYATMVAAQEAGRERRKQRGPTWACWCCRLAFPAEGFGAKPRHRGDVGEKCLGSGHWRECKACADALCSERAKDAAATFLQKQCISCQHLQIIALFEEGSDECNACVLAGSYEVYVCAKCGEYVSGVHAFRMPGAEVAHCCSKCCKDQCVFECTVCGTEKPVISFRGQPRQVRRQAIRRCAECEVCVVCKERVEDYRKFVCNGRVCAMCAPVKCEVCERTLAKDSFPRCGRTQQRGAERHVRRCLECHECPECRQVLDKQCFSKAEKVCRECSARLTCEVCERMLPKDSFPNGGRQRQRGDERPVRRCLECHKCSECKQVLDRKCFTKAEKACMQCGAAAEKCEVCERMLPKVSFPDGGRQRQRGAERPVRRCLECHKCSECEQVLDRQCFTKAEKACIQCGAAAKKCEVCERMLPKVSFPDGGRQRQRGAERPVRRCLECHKCSECEQVLDRQCFTKAEKACRQCGALATCPSCGATKSPTEFDAEVLRHARRHGRGAVCRACKSSTGPAARKKVKAM</sequence>
<evidence type="ECO:0000313" key="2">
    <source>
        <dbReference type="Proteomes" id="UP001189429"/>
    </source>
</evidence>
<keyword evidence="2" id="KW-1185">Reference proteome</keyword>
<protein>
    <recommendedName>
        <fullName evidence="3">ATP-dependent DNA helicase</fullName>
    </recommendedName>
</protein>
<dbReference type="Proteomes" id="UP001189429">
    <property type="component" value="Unassembled WGS sequence"/>
</dbReference>